<accession>A0AAV4BRQ3</accession>
<organism evidence="2 3">
    <name type="scientific">Plakobranchus ocellatus</name>
    <dbReference type="NCBI Taxonomy" id="259542"/>
    <lineage>
        <taxon>Eukaryota</taxon>
        <taxon>Metazoa</taxon>
        <taxon>Spiralia</taxon>
        <taxon>Lophotrochozoa</taxon>
        <taxon>Mollusca</taxon>
        <taxon>Gastropoda</taxon>
        <taxon>Heterobranchia</taxon>
        <taxon>Euthyneura</taxon>
        <taxon>Panpulmonata</taxon>
        <taxon>Sacoglossa</taxon>
        <taxon>Placobranchoidea</taxon>
        <taxon>Plakobranchidae</taxon>
        <taxon>Plakobranchus</taxon>
    </lineage>
</organism>
<dbReference type="Proteomes" id="UP000735302">
    <property type="component" value="Unassembled WGS sequence"/>
</dbReference>
<protein>
    <submittedName>
        <fullName evidence="2">Uncharacterized protein</fullName>
    </submittedName>
</protein>
<dbReference type="AlphaFoldDB" id="A0AAV4BRQ3"/>
<evidence type="ECO:0000256" key="1">
    <source>
        <dbReference type="SAM" id="MobiDB-lite"/>
    </source>
</evidence>
<keyword evidence="3" id="KW-1185">Reference proteome</keyword>
<proteinExistence type="predicted"/>
<feature type="compositionally biased region" description="Polar residues" evidence="1">
    <location>
        <begin position="37"/>
        <end position="50"/>
    </location>
</feature>
<name>A0AAV4BRQ3_9GAST</name>
<evidence type="ECO:0000313" key="2">
    <source>
        <dbReference type="EMBL" id="GFO21662.1"/>
    </source>
</evidence>
<feature type="region of interest" description="Disordered" evidence="1">
    <location>
        <begin position="36"/>
        <end position="81"/>
    </location>
</feature>
<dbReference type="EMBL" id="BLXT01005270">
    <property type="protein sequence ID" value="GFO21662.1"/>
    <property type="molecule type" value="Genomic_DNA"/>
</dbReference>
<feature type="compositionally biased region" description="Basic and acidic residues" evidence="1">
    <location>
        <begin position="67"/>
        <end position="81"/>
    </location>
</feature>
<gene>
    <name evidence="2" type="ORF">PoB_004816700</name>
</gene>
<evidence type="ECO:0000313" key="3">
    <source>
        <dbReference type="Proteomes" id="UP000735302"/>
    </source>
</evidence>
<reference evidence="2 3" key="1">
    <citation type="journal article" date="2021" name="Elife">
        <title>Chloroplast acquisition without the gene transfer in kleptoplastic sea slugs, Plakobranchus ocellatus.</title>
        <authorList>
            <person name="Maeda T."/>
            <person name="Takahashi S."/>
            <person name="Yoshida T."/>
            <person name="Shimamura S."/>
            <person name="Takaki Y."/>
            <person name="Nagai Y."/>
            <person name="Toyoda A."/>
            <person name="Suzuki Y."/>
            <person name="Arimoto A."/>
            <person name="Ishii H."/>
            <person name="Satoh N."/>
            <person name="Nishiyama T."/>
            <person name="Hasebe M."/>
            <person name="Maruyama T."/>
            <person name="Minagawa J."/>
            <person name="Obokata J."/>
            <person name="Shigenobu S."/>
        </authorList>
    </citation>
    <scope>NUCLEOTIDE SEQUENCE [LARGE SCALE GENOMIC DNA]</scope>
</reference>
<comment type="caution">
    <text evidence="2">The sequence shown here is derived from an EMBL/GenBank/DDBJ whole genome shotgun (WGS) entry which is preliminary data.</text>
</comment>
<sequence length="137" mass="15314">MSRIARALLYVNRSVTRFWFFLQPVHNKVISGFQAHPSCQGTGGKVTSPQRGDLRVSGPPSGQGADGRPRTRDRRVPADQERIRYPRCHRRPSLSEKKGVFLSCDELIARTLSGLKVTQVTQSVTKTGNRLELEPTT</sequence>